<dbReference type="NCBIfam" id="TIGR03262">
    <property type="entry name" value="PhnU2"/>
    <property type="match status" value="1"/>
</dbReference>
<reference evidence="7 8" key="1">
    <citation type="submission" date="2024-09" db="EMBL/GenBank/DDBJ databases">
        <title>Aeromonas strains Genome sequencing and assembly.</title>
        <authorList>
            <person name="Hu X."/>
            <person name="Tang B."/>
        </authorList>
    </citation>
    <scope>NUCLEOTIDE SEQUENCE [LARGE SCALE GENOMIC DNA]</scope>
    <source>
        <strain evidence="7 8">NB23SCDHY001</strain>
    </source>
</reference>
<comment type="caution">
    <text evidence="7">The sequence shown here is derived from an EMBL/GenBank/DDBJ whole genome shotgun (WGS) entry which is preliminary data.</text>
</comment>
<evidence type="ECO:0000313" key="8">
    <source>
        <dbReference type="Proteomes" id="UP001630969"/>
    </source>
</evidence>
<dbReference type="PANTHER" id="PTHR43496">
    <property type="entry name" value="PROTEIN LPLB"/>
    <property type="match status" value="1"/>
</dbReference>
<feature type="transmembrane region" description="Helical" evidence="5">
    <location>
        <begin position="387"/>
        <end position="408"/>
    </location>
</feature>
<organism evidence="7 8">
    <name type="scientific">Aeromonas bivalvium</name>
    <dbReference type="NCBI Taxonomy" id="440079"/>
    <lineage>
        <taxon>Bacteria</taxon>
        <taxon>Pseudomonadati</taxon>
        <taxon>Pseudomonadota</taxon>
        <taxon>Gammaproteobacteria</taxon>
        <taxon>Aeromonadales</taxon>
        <taxon>Aeromonadaceae</taxon>
        <taxon>Aeromonas</taxon>
    </lineage>
</organism>
<feature type="transmembrane region" description="Helical" evidence="5">
    <location>
        <begin position="481"/>
        <end position="505"/>
    </location>
</feature>
<dbReference type="InterPro" id="IPR035906">
    <property type="entry name" value="MetI-like_sf"/>
</dbReference>
<gene>
    <name evidence="7" type="ORF">ACEUDJ_02150</name>
</gene>
<feature type="transmembrane region" description="Helical" evidence="5">
    <location>
        <begin position="354"/>
        <end position="375"/>
    </location>
</feature>
<proteinExistence type="inferred from homology"/>
<feature type="transmembrane region" description="Helical" evidence="5">
    <location>
        <begin position="298"/>
        <end position="322"/>
    </location>
</feature>
<keyword evidence="2 5" id="KW-0812">Transmembrane</keyword>
<feature type="transmembrane region" description="Helical" evidence="5">
    <location>
        <begin position="194"/>
        <end position="227"/>
    </location>
</feature>
<feature type="transmembrane region" description="Helical" evidence="5">
    <location>
        <begin position="420"/>
        <end position="439"/>
    </location>
</feature>
<evidence type="ECO:0000256" key="1">
    <source>
        <dbReference type="ARBA" id="ARBA00004651"/>
    </source>
</evidence>
<feature type="domain" description="ABC transmembrane type-1" evidence="6">
    <location>
        <begin position="72"/>
        <end position="269"/>
    </location>
</feature>
<feature type="transmembrane region" description="Helical" evidence="5">
    <location>
        <begin position="110"/>
        <end position="132"/>
    </location>
</feature>
<dbReference type="RefSeq" id="WP_408787779.1">
    <property type="nucleotide sequence ID" value="NZ_JBGXBU010000001.1"/>
</dbReference>
<evidence type="ECO:0000259" key="6">
    <source>
        <dbReference type="PROSITE" id="PS50928"/>
    </source>
</evidence>
<keyword evidence="4 5" id="KW-0472">Membrane</keyword>
<comment type="subcellular location">
    <subcellularLocation>
        <location evidence="1 5">Cell membrane</location>
        <topology evidence="1 5">Multi-pass membrane protein</topology>
    </subcellularLocation>
</comment>
<feature type="transmembrane region" description="Helical" evidence="5">
    <location>
        <begin position="76"/>
        <end position="98"/>
    </location>
</feature>
<keyword evidence="5" id="KW-0813">Transport</keyword>
<protein>
    <submittedName>
        <fullName evidence="7">2-aminoethylphosphonate ABC transporter permease subunit</fullName>
    </submittedName>
</protein>
<evidence type="ECO:0000313" key="7">
    <source>
        <dbReference type="EMBL" id="MFM4891683.1"/>
    </source>
</evidence>
<evidence type="ECO:0000256" key="5">
    <source>
        <dbReference type="RuleBase" id="RU363032"/>
    </source>
</evidence>
<comment type="similarity">
    <text evidence="5">Belongs to the binding-protein-dependent transport system permease family.</text>
</comment>
<evidence type="ECO:0000256" key="4">
    <source>
        <dbReference type="ARBA" id="ARBA00023136"/>
    </source>
</evidence>
<sequence>MPTLFLSERAQWRADRLLALVLLLAVSLFLLLGLAAPLLAMLQKSVQDAGGQFVGLANFQHYLAAPQLRASAGHTLLIGLAVSVGVVVLAFGYAFALTRSCMPGRRWFRLLANLPILAPSLLPAISLIYLFGNQGMLKSWLMGESIYGPIGILLGLGFWCFPHALMLLCTTLGTADARLYEAARVLKLPSWRRFVLITLANARYGILSALVLVFTLAVCDFAVAKVIGGQYSLLATDIFKQVVGQQNFTMGAVTSVFLLLPALLAFGLDRWLARRQRGQLASNAVIYRPVPHALRDGCCLVFCSLIALFIVTLIGVAIYGSLVSFWPWDLGLSLRHYDFASTTPYGWQPWFNSLTLAAGVALFGSALVMLGSYLVEKVDGFGWLRRLISLLGLLPMAVPGMVLGLGYIFFFNQPGNPLSLLYGTMTLLVINSLCHYYTVGQMTMQAALKQLPSEIETVASSLKLPRYLTFWRITLPVCSPALLDVAIYLFVNALTTTSALVFLYAPDTLPAAIAILNLDDAGQTGSAAAMAVLLLFTAMAAKGVYFLLAHLLGLRTQRWRQR</sequence>
<evidence type="ECO:0000256" key="2">
    <source>
        <dbReference type="ARBA" id="ARBA00022692"/>
    </source>
</evidence>
<dbReference type="SUPFAM" id="SSF161098">
    <property type="entry name" value="MetI-like"/>
    <property type="match status" value="2"/>
</dbReference>
<dbReference type="EMBL" id="JBGXBU010000001">
    <property type="protein sequence ID" value="MFM4891683.1"/>
    <property type="molecule type" value="Genomic_DNA"/>
</dbReference>
<accession>A0ABW9GN81</accession>
<feature type="transmembrane region" description="Helical" evidence="5">
    <location>
        <begin position="152"/>
        <end position="173"/>
    </location>
</feature>
<evidence type="ECO:0000256" key="3">
    <source>
        <dbReference type="ARBA" id="ARBA00022989"/>
    </source>
</evidence>
<feature type="transmembrane region" description="Helical" evidence="5">
    <location>
        <begin position="525"/>
        <end position="552"/>
    </location>
</feature>
<dbReference type="PROSITE" id="PS50928">
    <property type="entry name" value="ABC_TM1"/>
    <property type="match status" value="2"/>
</dbReference>
<feature type="domain" description="ABC transmembrane type-1" evidence="6">
    <location>
        <begin position="350"/>
        <end position="545"/>
    </location>
</feature>
<dbReference type="GeneID" id="97218863"/>
<dbReference type="InterPro" id="IPR017664">
    <property type="entry name" value="AminoethylPonate_ABC_perm-1"/>
</dbReference>
<dbReference type="PANTHER" id="PTHR43496:SF1">
    <property type="entry name" value="POLYGALACTURONAN_RHAMNOGALACTURONAN TRANSPORT SYSTEM PERMEASE PROTEIN YTEP"/>
    <property type="match status" value="1"/>
</dbReference>
<dbReference type="Proteomes" id="UP001630969">
    <property type="component" value="Unassembled WGS sequence"/>
</dbReference>
<keyword evidence="3 5" id="KW-1133">Transmembrane helix</keyword>
<dbReference type="InterPro" id="IPR000515">
    <property type="entry name" value="MetI-like"/>
</dbReference>
<dbReference type="Gene3D" id="1.10.3720.10">
    <property type="entry name" value="MetI-like"/>
    <property type="match status" value="2"/>
</dbReference>
<keyword evidence="8" id="KW-1185">Reference proteome</keyword>
<dbReference type="Pfam" id="PF00528">
    <property type="entry name" value="BPD_transp_1"/>
    <property type="match status" value="2"/>
</dbReference>
<dbReference type="CDD" id="cd06261">
    <property type="entry name" value="TM_PBP2"/>
    <property type="match status" value="2"/>
</dbReference>
<feature type="transmembrane region" description="Helical" evidence="5">
    <location>
        <begin position="247"/>
        <end position="268"/>
    </location>
</feature>
<name>A0ABW9GN81_9GAMM</name>